<dbReference type="EMBL" id="JARBHB010000003">
    <property type="protein sequence ID" value="KAJ8889573.1"/>
    <property type="molecule type" value="Genomic_DNA"/>
</dbReference>
<evidence type="ECO:0000313" key="1">
    <source>
        <dbReference type="EMBL" id="KAJ8889573.1"/>
    </source>
</evidence>
<dbReference type="Proteomes" id="UP001159363">
    <property type="component" value="Chromosome 3"/>
</dbReference>
<evidence type="ECO:0000313" key="2">
    <source>
        <dbReference type="Proteomes" id="UP001159363"/>
    </source>
</evidence>
<keyword evidence="2" id="KW-1185">Reference proteome</keyword>
<accession>A0ABQ9HYW3</accession>
<comment type="caution">
    <text evidence="1">The sequence shown here is derived from an EMBL/GenBank/DDBJ whole genome shotgun (WGS) entry which is preliminary data.</text>
</comment>
<protein>
    <submittedName>
        <fullName evidence="1">Uncharacterized protein</fullName>
    </submittedName>
</protein>
<proteinExistence type="predicted"/>
<name>A0ABQ9HYW3_9NEOP</name>
<sequence>MLLKEDILNGPYHVFGDLTRCVNYFCDGAVLQHNTGRHGPVQDPQKHVWHQPRDVLENLSGNRKRKVNLDRERQNKRPIIRCLFTERDQKLKADKDYGPNIQVPGIPKEESKQQKEEFLANLSVNNEKCEQLERKTRQQSESPEWLEECRKRVTARYYYHQGQLRVNSRDYYLFCIWSQKDVEILRVPER</sequence>
<organism evidence="1 2">
    <name type="scientific">Dryococelus australis</name>
    <dbReference type="NCBI Taxonomy" id="614101"/>
    <lineage>
        <taxon>Eukaryota</taxon>
        <taxon>Metazoa</taxon>
        <taxon>Ecdysozoa</taxon>
        <taxon>Arthropoda</taxon>
        <taxon>Hexapoda</taxon>
        <taxon>Insecta</taxon>
        <taxon>Pterygota</taxon>
        <taxon>Neoptera</taxon>
        <taxon>Polyneoptera</taxon>
        <taxon>Phasmatodea</taxon>
        <taxon>Verophasmatodea</taxon>
        <taxon>Anareolatae</taxon>
        <taxon>Phasmatidae</taxon>
        <taxon>Eurycanthinae</taxon>
        <taxon>Dryococelus</taxon>
    </lineage>
</organism>
<reference evidence="1 2" key="1">
    <citation type="submission" date="2023-02" db="EMBL/GenBank/DDBJ databases">
        <title>LHISI_Scaffold_Assembly.</title>
        <authorList>
            <person name="Stuart O.P."/>
            <person name="Cleave R."/>
            <person name="Magrath M.J.L."/>
            <person name="Mikheyev A.S."/>
        </authorList>
    </citation>
    <scope>NUCLEOTIDE SEQUENCE [LARGE SCALE GENOMIC DNA]</scope>
    <source>
        <strain evidence="1">Daus_M_001</strain>
        <tissue evidence="1">Leg muscle</tissue>
    </source>
</reference>
<gene>
    <name evidence="1" type="ORF">PR048_009072</name>
</gene>